<protein>
    <submittedName>
        <fullName evidence="1">Uncharacterized protein</fullName>
    </submittedName>
</protein>
<accession>A0ABD3NQB8</accession>
<dbReference type="Proteomes" id="UP001530315">
    <property type="component" value="Unassembled WGS sequence"/>
</dbReference>
<reference evidence="1 2" key="1">
    <citation type="submission" date="2024-10" db="EMBL/GenBank/DDBJ databases">
        <title>Updated reference genomes for cyclostephanoid diatoms.</title>
        <authorList>
            <person name="Roberts W.R."/>
            <person name="Alverson A.J."/>
        </authorList>
    </citation>
    <scope>NUCLEOTIDE SEQUENCE [LARGE SCALE GENOMIC DNA]</scope>
    <source>
        <strain evidence="1 2">AJA276-08</strain>
    </source>
</reference>
<organism evidence="1 2">
    <name type="scientific">Stephanodiscus triporus</name>
    <dbReference type="NCBI Taxonomy" id="2934178"/>
    <lineage>
        <taxon>Eukaryota</taxon>
        <taxon>Sar</taxon>
        <taxon>Stramenopiles</taxon>
        <taxon>Ochrophyta</taxon>
        <taxon>Bacillariophyta</taxon>
        <taxon>Coscinodiscophyceae</taxon>
        <taxon>Thalassiosirophycidae</taxon>
        <taxon>Stephanodiscales</taxon>
        <taxon>Stephanodiscaceae</taxon>
        <taxon>Stephanodiscus</taxon>
    </lineage>
</organism>
<dbReference type="AlphaFoldDB" id="A0ABD3NQB8"/>
<proteinExistence type="predicted"/>
<evidence type="ECO:0000313" key="2">
    <source>
        <dbReference type="Proteomes" id="UP001530315"/>
    </source>
</evidence>
<keyword evidence="2" id="KW-1185">Reference proteome</keyword>
<gene>
    <name evidence="1" type="ORF">ACHAW5_000894</name>
</gene>
<name>A0ABD3NQB8_9STRA</name>
<dbReference type="EMBL" id="JALLAZ020001254">
    <property type="protein sequence ID" value="KAL3777934.1"/>
    <property type="molecule type" value="Genomic_DNA"/>
</dbReference>
<sequence length="107" mass="12111">MRKVRDKLALERKHGEKVQEAARQARFAAFKQARAVYKSFLRQEANPNSPLLISLCLYGTNRHVSFESEMVKSSLAGTKKNVPSIVRSKSLERTSAGEFSTWKRGVN</sequence>
<comment type="caution">
    <text evidence="1">The sequence shown here is derived from an EMBL/GenBank/DDBJ whole genome shotgun (WGS) entry which is preliminary data.</text>
</comment>
<evidence type="ECO:0000313" key="1">
    <source>
        <dbReference type="EMBL" id="KAL3777934.1"/>
    </source>
</evidence>